<comment type="caution">
    <text evidence="3">The sequence shown here is derived from an EMBL/GenBank/DDBJ whole genome shotgun (WGS) entry which is preliminary data.</text>
</comment>
<name>A0ABX5AGB3_RATRA</name>
<evidence type="ECO:0000313" key="3">
    <source>
        <dbReference type="EMBL" id="PPH79268.1"/>
    </source>
</evidence>
<accession>A0ABX5AGB3</accession>
<evidence type="ECO:0000313" key="4">
    <source>
        <dbReference type="Proteomes" id="UP000239698"/>
    </source>
</evidence>
<proteinExistence type="predicted"/>
<protein>
    <recommendedName>
        <fullName evidence="2">DHFR domain-containing protein</fullName>
    </recommendedName>
</protein>
<keyword evidence="4" id="KW-1185">Reference proteome</keyword>
<dbReference type="Pfam" id="PF00186">
    <property type="entry name" value="DHFR_1"/>
    <property type="match status" value="1"/>
</dbReference>
<dbReference type="InterPro" id="IPR001796">
    <property type="entry name" value="DHFR_dom"/>
</dbReference>
<gene>
    <name evidence="3" type="ORF">C5C40_02740</name>
</gene>
<dbReference type="SUPFAM" id="SSF53597">
    <property type="entry name" value="Dihydrofolate reductase-like"/>
    <property type="match status" value="1"/>
</dbReference>
<feature type="domain" description="DHFR" evidence="2">
    <location>
        <begin position="42"/>
        <end position="109"/>
    </location>
</feature>
<sequence>MAPPGRPRPHPPGHRQGDRHHGPPYVRVAAGCSTHVPGPVKHVLSSAPGLVFRGARTAHSLTDALTFSTGNVWAIVGGQIYTEALPYADVLDITAVDVDAFGDTRAPEPCSHLFSREPAFGWRIRCFQHARFIRTRSTEMQHATTAYQTNAVTVFAVHTEGAPAGEPAPELRAVFGVLNRTGLSHVTSVWFQAVLPSLRS</sequence>
<evidence type="ECO:0000256" key="1">
    <source>
        <dbReference type="SAM" id="MobiDB-lite"/>
    </source>
</evidence>
<dbReference type="EMBL" id="PSVT01000003">
    <property type="protein sequence ID" value="PPH79268.1"/>
    <property type="molecule type" value="Genomic_DNA"/>
</dbReference>
<dbReference type="Proteomes" id="UP000239698">
    <property type="component" value="Unassembled WGS sequence"/>
</dbReference>
<organism evidence="3 4">
    <name type="scientific">Rathayibacter rathayi</name>
    <name type="common">Corynebacterium rathayi</name>
    <dbReference type="NCBI Taxonomy" id="33887"/>
    <lineage>
        <taxon>Bacteria</taxon>
        <taxon>Bacillati</taxon>
        <taxon>Actinomycetota</taxon>
        <taxon>Actinomycetes</taxon>
        <taxon>Micrococcales</taxon>
        <taxon>Microbacteriaceae</taxon>
        <taxon>Rathayibacter</taxon>
    </lineage>
</organism>
<evidence type="ECO:0000259" key="2">
    <source>
        <dbReference type="Pfam" id="PF00186"/>
    </source>
</evidence>
<feature type="region of interest" description="Disordered" evidence="1">
    <location>
        <begin position="1"/>
        <end position="24"/>
    </location>
</feature>
<dbReference type="Gene3D" id="3.40.430.10">
    <property type="entry name" value="Dihydrofolate Reductase, subunit A"/>
    <property type="match status" value="1"/>
</dbReference>
<reference evidence="3 4" key="1">
    <citation type="submission" date="2018-02" db="EMBL/GenBank/DDBJ databases">
        <title>Bacteriophage NCPPB3778 and a type I-E CRISPR drive the evolution of the US Biological Select Agent, Rathayibacter toxicus.</title>
        <authorList>
            <person name="Davis E.W.II."/>
            <person name="Tabima J.F."/>
            <person name="Weisberg A.J."/>
            <person name="Lopes L.D."/>
            <person name="Wiseman M.S."/>
            <person name="Wiseman M.S."/>
            <person name="Pupko T."/>
            <person name="Belcher M.S."/>
            <person name="Sechler A.J."/>
            <person name="Tancos M.A."/>
            <person name="Schroeder B.K."/>
            <person name="Murray T.D."/>
            <person name="Luster D.G."/>
            <person name="Schneider W.L."/>
            <person name="Rogers E."/>
            <person name="Andreote F.D."/>
            <person name="Grunwald N.J."/>
            <person name="Putnam M.L."/>
            <person name="Chang J.H."/>
        </authorList>
    </citation>
    <scope>NUCLEOTIDE SEQUENCE [LARGE SCALE GENOMIC DNA]</scope>
    <source>
        <strain evidence="3 4">AY1D6</strain>
    </source>
</reference>
<dbReference type="InterPro" id="IPR024072">
    <property type="entry name" value="DHFR-like_dom_sf"/>
</dbReference>